<dbReference type="Proteomes" id="UP000271472">
    <property type="component" value="Unassembled WGS sequence"/>
</dbReference>
<dbReference type="PANTHER" id="PTHR42743">
    <property type="entry name" value="AMINO-ACID AMINOTRANSFERASE"/>
    <property type="match status" value="1"/>
</dbReference>
<dbReference type="EMBL" id="QIBZ01000002">
    <property type="protein sequence ID" value="RNM37003.1"/>
    <property type="molecule type" value="Genomic_DNA"/>
</dbReference>
<dbReference type="GO" id="GO:0003824">
    <property type="term" value="F:catalytic activity"/>
    <property type="evidence" value="ECO:0007669"/>
    <property type="project" value="InterPro"/>
</dbReference>
<dbReference type="SUPFAM" id="SSF56752">
    <property type="entry name" value="D-aminoacid aminotransferase-like PLP-dependent enzymes"/>
    <property type="match status" value="2"/>
</dbReference>
<name>A0A3N0IJ18_9ACTN</name>
<dbReference type="InterPro" id="IPR043132">
    <property type="entry name" value="BCAT-like_C"/>
</dbReference>
<protein>
    <recommendedName>
        <fullName evidence="4">Branched-chain amino acid aminotransferase</fullName>
    </recommendedName>
</protein>
<comment type="caution">
    <text evidence="2">The sequence shown here is derived from an EMBL/GenBank/DDBJ whole genome shotgun (WGS) entry which is preliminary data.</text>
</comment>
<dbReference type="InterPro" id="IPR050571">
    <property type="entry name" value="Class-IV_PLP-Dep_Aminotrnsfr"/>
</dbReference>
<gene>
    <name evidence="2" type="ORF">DMP05_01200</name>
</gene>
<evidence type="ECO:0000313" key="2">
    <source>
        <dbReference type="EMBL" id="RNM37003.1"/>
    </source>
</evidence>
<dbReference type="PANTHER" id="PTHR42743:SF11">
    <property type="entry name" value="AMINODEOXYCHORISMATE LYASE"/>
    <property type="match status" value="1"/>
</dbReference>
<dbReference type="InterPro" id="IPR001544">
    <property type="entry name" value="Aminotrans_IV"/>
</dbReference>
<dbReference type="Pfam" id="PF01063">
    <property type="entry name" value="Aminotran_4"/>
    <property type="match status" value="1"/>
</dbReference>
<comment type="similarity">
    <text evidence="1">Belongs to the class-IV pyridoxal-phosphate-dependent aminotransferase family.</text>
</comment>
<dbReference type="Gene3D" id="3.20.10.10">
    <property type="entry name" value="D-amino Acid Aminotransferase, subunit A, domain 2"/>
    <property type="match status" value="1"/>
</dbReference>
<evidence type="ECO:0008006" key="4">
    <source>
        <dbReference type="Google" id="ProtNLM"/>
    </source>
</evidence>
<organism evidence="2 3">
    <name type="scientific">Slackia isoflavoniconvertens</name>
    <dbReference type="NCBI Taxonomy" id="572010"/>
    <lineage>
        <taxon>Bacteria</taxon>
        <taxon>Bacillati</taxon>
        <taxon>Actinomycetota</taxon>
        <taxon>Coriobacteriia</taxon>
        <taxon>Eggerthellales</taxon>
        <taxon>Eggerthellaceae</taxon>
        <taxon>Slackia</taxon>
    </lineage>
</organism>
<reference evidence="3" key="1">
    <citation type="submission" date="2018-05" db="EMBL/GenBank/DDBJ databases">
        <title>Genome Sequencing of selected type strains of the family Eggerthellaceae.</title>
        <authorList>
            <person name="Danylec N."/>
            <person name="Stoll D.A."/>
            <person name="Doetsch A."/>
            <person name="Huch M."/>
        </authorList>
    </citation>
    <scope>NUCLEOTIDE SEQUENCE [LARGE SCALE GENOMIC DNA]</scope>
    <source>
        <strain evidence="3">DSM 22006</strain>
    </source>
</reference>
<sequence length="374" mass="39418">MLRASAALLDRSVVVHFLCFERNSVETKTIWLDGKFVAAAEATCAISCASLMDGMVVLEDVPLFKNERGGFVFRVDDHVKQFERSAKIAQIELPHTSSKLAKAALKVAKASVADGCDEGIVRFIAYFGGAASTDGLLPLGGQASVAIFCMPFSGEAKSISAGSDACSGCGDSLPGADGSFRDDEGAHSGERGLSCSDSEVATAGISSWRAISNNALPPQAEFAASRANAAFALREARQRGFDEPILLNEAGDVCSGARKAVFAVRDGVLSTPPLACGVRESVERDTVINFAMDLDVPIVEERMTRADLCIADELFLCDAVHGVIPVSSIDGCAIGKPGKTGPKPGSITKAIQERYAKMLAGKLDEYEAWLAQVE</sequence>
<accession>A0A3N0IJ18</accession>
<dbReference type="Gene3D" id="3.30.470.10">
    <property type="match status" value="1"/>
</dbReference>
<dbReference type="GO" id="GO:0046394">
    <property type="term" value="P:carboxylic acid biosynthetic process"/>
    <property type="evidence" value="ECO:0007669"/>
    <property type="project" value="UniProtKB-ARBA"/>
</dbReference>
<keyword evidence="3" id="KW-1185">Reference proteome</keyword>
<dbReference type="InterPro" id="IPR043131">
    <property type="entry name" value="BCAT-like_N"/>
</dbReference>
<dbReference type="InterPro" id="IPR036038">
    <property type="entry name" value="Aminotransferase-like"/>
</dbReference>
<evidence type="ECO:0000313" key="3">
    <source>
        <dbReference type="Proteomes" id="UP000271472"/>
    </source>
</evidence>
<evidence type="ECO:0000256" key="1">
    <source>
        <dbReference type="ARBA" id="ARBA00009320"/>
    </source>
</evidence>
<dbReference type="AlphaFoldDB" id="A0A3N0IJ18"/>
<proteinExistence type="inferred from homology"/>